<evidence type="ECO:0000259" key="5">
    <source>
        <dbReference type="PROSITE" id="PS50011"/>
    </source>
</evidence>
<reference evidence="6 7" key="1">
    <citation type="submission" date="2024-02" db="EMBL/GenBank/DDBJ databases">
        <title>Haloferula sargassicola NBRC 104335.</title>
        <authorList>
            <person name="Ichikawa N."/>
            <person name="Katano-Makiyama Y."/>
            <person name="Hidaka K."/>
        </authorList>
    </citation>
    <scope>NUCLEOTIDE SEQUENCE [LARGE SCALE GENOMIC DNA]</scope>
    <source>
        <strain evidence="6 7">NBRC 104335</strain>
    </source>
</reference>
<dbReference type="GO" id="GO:0016301">
    <property type="term" value="F:kinase activity"/>
    <property type="evidence" value="ECO:0007669"/>
    <property type="project" value="UniProtKB-KW"/>
</dbReference>
<proteinExistence type="predicted"/>
<evidence type="ECO:0000256" key="3">
    <source>
        <dbReference type="ARBA" id="ARBA00022777"/>
    </source>
</evidence>
<dbReference type="Pfam" id="PF00069">
    <property type="entry name" value="Pkinase"/>
    <property type="match status" value="1"/>
</dbReference>
<dbReference type="SUPFAM" id="SSF56112">
    <property type="entry name" value="Protein kinase-like (PK-like)"/>
    <property type="match status" value="1"/>
</dbReference>
<evidence type="ECO:0000313" key="7">
    <source>
        <dbReference type="Proteomes" id="UP001476282"/>
    </source>
</evidence>
<organism evidence="6 7">
    <name type="scientific">Haloferula sargassicola</name>
    <dbReference type="NCBI Taxonomy" id="490096"/>
    <lineage>
        <taxon>Bacteria</taxon>
        <taxon>Pseudomonadati</taxon>
        <taxon>Verrucomicrobiota</taxon>
        <taxon>Verrucomicrobiia</taxon>
        <taxon>Verrucomicrobiales</taxon>
        <taxon>Verrucomicrobiaceae</taxon>
        <taxon>Haloferula</taxon>
    </lineage>
</organism>
<accession>A0ABP9UMF6</accession>
<keyword evidence="4" id="KW-0067">ATP-binding</keyword>
<dbReference type="PANTHER" id="PTHR43289">
    <property type="entry name" value="MITOGEN-ACTIVATED PROTEIN KINASE KINASE KINASE 20-RELATED"/>
    <property type="match status" value="1"/>
</dbReference>
<evidence type="ECO:0000256" key="1">
    <source>
        <dbReference type="ARBA" id="ARBA00022679"/>
    </source>
</evidence>
<keyword evidence="3 6" id="KW-0418">Kinase</keyword>
<comment type="caution">
    <text evidence="6">The sequence shown here is derived from an EMBL/GenBank/DDBJ whole genome shotgun (WGS) entry which is preliminary data.</text>
</comment>
<dbReference type="InterPro" id="IPR008271">
    <property type="entry name" value="Ser/Thr_kinase_AS"/>
</dbReference>
<dbReference type="PANTHER" id="PTHR43289:SF34">
    <property type="entry name" value="SERINE_THREONINE-PROTEIN KINASE YBDM-RELATED"/>
    <property type="match status" value="1"/>
</dbReference>
<dbReference type="EMBL" id="BAABRI010000005">
    <property type="protein sequence ID" value="GAA5481881.1"/>
    <property type="molecule type" value="Genomic_DNA"/>
</dbReference>
<dbReference type="PROSITE" id="PS00108">
    <property type="entry name" value="PROTEIN_KINASE_ST"/>
    <property type="match status" value="1"/>
</dbReference>
<keyword evidence="7" id="KW-1185">Reference proteome</keyword>
<dbReference type="Gene3D" id="1.10.510.10">
    <property type="entry name" value="Transferase(Phosphotransferase) domain 1"/>
    <property type="match status" value="1"/>
</dbReference>
<dbReference type="PROSITE" id="PS50011">
    <property type="entry name" value="PROTEIN_KINASE_DOM"/>
    <property type="match status" value="1"/>
</dbReference>
<dbReference type="CDD" id="cd14014">
    <property type="entry name" value="STKc_PknB_like"/>
    <property type="match status" value="1"/>
</dbReference>
<gene>
    <name evidence="6" type="primary">pknD_6</name>
    <name evidence="6" type="ORF">Hsar01_01094</name>
</gene>
<evidence type="ECO:0000256" key="4">
    <source>
        <dbReference type="ARBA" id="ARBA00022840"/>
    </source>
</evidence>
<sequence length="773" mass="83507">MSPPDPDSIAQCHACGADMDVSAVGPFTNVACPSCGGHTRVKTRFGPYTLTRRHAIGGMSMVFVAEDPTLGRELVVKILSETYSADEKRIAAFEEEARITASISHPHVVRVFTTGRSFGRFFIAMEFVPGGHFEHHIREREKIPEEEVLPLAIEVAEGLQAAKSAGLIHRDVKPGNILLDANGSAKLVDFGLALVTHGGKARASELWATPYYVPPETIEGFEEDFRSDIYAFGATFYHALAGKPPCDEESMDTTRLRKAKRDVKPLRKAAPWVTAGTASVIDRCMALDPAGRFASYDELIHALRAARNGEIVATATAGARRSRSRGRGTKAAMVAGACAALAVLVLGAKWMVSRPETEAPQVEPTAAVEEPEEMPVLETPDASIEVARAYRDAAQALEARDFDAARERFAAVRDHPDVLEPTGTWAAVDAVACAWLAGRSEEARRQLGAAREHVLGSPSVSGDLRQILDGQFSALAGIPPVRATADTGDAELDRLLAWLAALKDWDQGLFAPAAEGFGKVAEAHDDIHASIARDYLHDLALLEKSEPADFHVPPATARTLADDLEKVRSQLRTKGRGPFNLRAWQLSLERAARRQPEAASAPETSPGLPGETWPAIRGCRFTEAEALLAAWQPAGDRDPRIKALLLELIGEARDFLRDLGKRSLAADGEILARDGREFRQVLGGDVSGIEVADGEGQAVRLKWSEVAPDSVIALHRITANMDGDSAHRHEQAVAFDFLVGDQDRARAAALKIAAASPEFARTWNEVVETITPP</sequence>
<dbReference type="InterPro" id="IPR000719">
    <property type="entry name" value="Prot_kinase_dom"/>
</dbReference>
<dbReference type="InterPro" id="IPR011009">
    <property type="entry name" value="Kinase-like_dom_sf"/>
</dbReference>
<dbReference type="Proteomes" id="UP001476282">
    <property type="component" value="Unassembled WGS sequence"/>
</dbReference>
<evidence type="ECO:0000313" key="6">
    <source>
        <dbReference type="EMBL" id="GAA5481881.1"/>
    </source>
</evidence>
<feature type="domain" description="Protein kinase" evidence="5">
    <location>
        <begin position="48"/>
        <end position="304"/>
    </location>
</feature>
<dbReference type="Gene3D" id="3.30.200.20">
    <property type="entry name" value="Phosphorylase Kinase, domain 1"/>
    <property type="match status" value="1"/>
</dbReference>
<keyword evidence="2" id="KW-0547">Nucleotide-binding</keyword>
<name>A0ABP9UMF6_9BACT</name>
<dbReference type="RefSeq" id="WP_353566029.1">
    <property type="nucleotide sequence ID" value="NZ_BAABRI010000005.1"/>
</dbReference>
<protein>
    <submittedName>
        <fullName evidence="6">Serine/threonine-protein kinase PknD</fullName>
    </submittedName>
</protein>
<evidence type="ECO:0000256" key="2">
    <source>
        <dbReference type="ARBA" id="ARBA00022741"/>
    </source>
</evidence>
<keyword evidence="1" id="KW-0808">Transferase</keyword>
<dbReference type="SMART" id="SM00220">
    <property type="entry name" value="S_TKc"/>
    <property type="match status" value="1"/>
</dbReference>